<reference evidence="1 2" key="1">
    <citation type="submission" date="2018-12" db="EMBL/GenBank/DDBJ databases">
        <authorList>
            <person name="Grouzdev D.S."/>
            <person name="Krutkina M.S."/>
        </authorList>
    </citation>
    <scope>NUCLEOTIDE SEQUENCE [LARGE SCALE GENOMIC DNA]</scope>
    <source>
        <strain evidence="1 2">RmlP026</strain>
    </source>
</reference>
<dbReference type="Pfam" id="PF09981">
    <property type="entry name" value="DUF2218"/>
    <property type="match status" value="1"/>
</dbReference>
<name>A0A4Q2U3J8_9HYPH</name>
<dbReference type="OrthoDB" id="9806511at2"/>
<evidence type="ECO:0000313" key="1">
    <source>
        <dbReference type="EMBL" id="RYC29511.1"/>
    </source>
</evidence>
<accession>A0A4Q2U3J8</accession>
<evidence type="ECO:0000313" key="2">
    <source>
        <dbReference type="Proteomes" id="UP000290759"/>
    </source>
</evidence>
<keyword evidence="2" id="KW-1185">Reference proteome</keyword>
<dbReference type="Gene3D" id="3.30.310.50">
    <property type="entry name" value="Alpha-D-phosphohexomutase, C-terminal domain"/>
    <property type="match status" value="1"/>
</dbReference>
<comment type="caution">
    <text evidence="1">The sequence shown here is derived from an EMBL/GenBank/DDBJ whole genome shotgun (WGS) entry which is preliminary data.</text>
</comment>
<dbReference type="RefSeq" id="WP_129229352.1">
    <property type="nucleotide sequence ID" value="NZ_QYBB01000049.1"/>
</dbReference>
<protein>
    <submittedName>
        <fullName evidence="1">DUF2218 domain-containing protein</fullName>
    </submittedName>
</protein>
<gene>
    <name evidence="1" type="ORF">D3273_23540</name>
</gene>
<proteinExistence type="predicted"/>
<dbReference type="PIRSF" id="PIRSF028291">
    <property type="entry name" value="UCP028291"/>
    <property type="match status" value="1"/>
</dbReference>
<sequence length="107" mass="11536">MPISEARVATPHASRYLQQLCKHWSHKFTVDFTAERGMIDFGDGRACALSAGDDALTLRATVPDGGDAARFEGVIADHVARFAFREELTFAWRRLGDDGGSPSGGPA</sequence>
<dbReference type="Proteomes" id="UP000290759">
    <property type="component" value="Unassembled WGS sequence"/>
</dbReference>
<dbReference type="AlphaFoldDB" id="A0A4Q2U3J8"/>
<dbReference type="EMBL" id="QYBB01000049">
    <property type="protein sequence ID" value="RYC29511.1"/>
    <property type="molecule type" value="Genomic_DNA"/>
</dbReference>
<dbReference type="InterPro" id="IPR014543">
    <property type="entry name" value="UCP028291"/>
</dbReference>
<organism evidence="1 2">
    <name type="scientific">Lichenibacterium minor</name>
    <dbReference type="NCBI Taxonomy" id="2316528"/>
    <lineage>
        <taxon>Bacteria</taxon>
        <taxon>Pseudomonadati</taxon>
        <taxon>Pseudomonadota</taxon>
        <taxon>Alphaproteobacteria</taxon>
        <taxon>Hyphomicrobiales</taxon>
        <taxon>Lichenihabitantaceae</taxon>
        <taxon>Lichenibacterium</taxon>
    </lineage>
</organism>
<reference evidence="1 2" key="2">
    <citation type="submission" date="2019-02" db="EMBL/GenBank/DDBJ databases">
        <title>'Lichenibacterium ramalinii' gen. nov. sp. nov., 'Lichenibacterium minor' gen. nov. sp. nov.</title>
        <authorList>
            <person name="Pankratov T."/>
        </authorList>
    </citation>
    <scope>NUCLEOTIDE SEQUENCE [LARGE SCALE GENOMIC DNA]</scope>
    <source>
        <strain evidence="1 2">RmlP026</strain>
    </source>
</reference>